<feature type="coiled-coil region" evidence="1">
    <location>
        <begin position="144"/>
        <end position="199"/>
    </location>
</feature>
<reference evidence="3" key="1">
    <citation type="journal article" date="2019" name="Int. J. Syst. Evol. Microbiol.">
        <title>The Global Catalogue of Microorganisms (GCM) 10K type strain sequencing project: providing services to taxonomists for standard genome sequencing and annotation.</title>
        <authorList>
            <consortium name="The Broad Institute Genomics Platform"/>
            <consortium name="The Broad Institute Genome Sequencing Center for Infectious Disease"/>
            <person name="Wu L."/>
            <person name="Ma J."/>
        </authorList>
    </citation>
    <scope>NUCLEOTIDE SEQUENCE [LARGE SCALE GENOMIC DNA]</scope>
    <source>
        <strain evidence="3">CGMCC 1.15044</strain>
    </source>
</reference>
<comment type="caution">
    <text evidence="2">The sequence shown here is derived from an EMBL/GenBank/DDBJ whole genome shotgun (WGS) entry which is preliminary data.</text>
</comment>
<accession>A0ABQ1FSV0</accession>
<evidence type="ECO:0000256" key="1">
    <source>
        <dbReference type="SAM" id="Coils"/>
    </source>
</evidence>
<gene>
    <name evidence="2" type="ORF">GCM10010917_11400</name>
</gene>
<sequence>MRIKKGLGWSRGLISVLLAMVLGLGALTPAAYADSWNSALSTLDGLHDSYTALESVVKAEKAQITAINKTNNDQLSRINAGIQAIDKTKIGQLQNTADAASKKYAPLLAEYSALGKQAAAARKSKDKKAADLLDLKRNKLKPSVDAAKQEIKTKKDALAAAKKQAAAKKKGVQDALLPVKTLKQQMTAENKLVTEANRRKSTAEKLYRTAVKQGNAIAAAAEMAVMYSELGKVHTSQVKLRTYADKITASLKTAQAKLPK</sequence>
<proteinExistence type="predicted"/>
<organism evidence="2 3">
    <name type="scientific">Paenibacillus physcomitrellae</name>
    <dbReference type="NCBI Taxonomy" id="1619311"/>
    <lineage>
        <taxon>Bacteria</taxon>
        <taxon>Bacillati</taxon>
        <taxon>Bacillota</taxon>
        <taxon>Bacilli</taxon>
        <taxon>Bacillales</taxon>
        <taxon>Paenibacillaceae</taxon>
        <taxon>Paenibacillus</taxon>
    </lineage>
</organism>
<evidence type="ECO:0000313" key="3">
    <source>
        <dbReference type="Proteomes" id="UP000609323"/>
    </source>
</evidence>
<dbReference type="Proteomes" id="UP000609323">
    <property type="component" value="Unassembled WGS sequence"/>
</dbReference>
<name>A0ABQ1FSV0_9BACL</name>
<evidence type="ECO:0000313" key="2">
    <source>
        <dbReference type="EMBL" id="GGA28161.1"/>
    </source>
</evidence>
<dbReference type="EMBL" id="BMHF01000002">
    <property type="protein sequence ID" value="GGA28161.1"/>
    <property type="molecule type" value="Genomic_DNA"/>
</dbReference>
<dbReference type="RefSeq" id="WP_094095587.1">
    <property type="nucleotide sequence ID" value="NZ_BMHF01000002.1"/>
</dbReference>
<protein>
    <submittedName>
        <fullName evidence="2">Uncharacterized protein</fullName>
    </submittedName>
</protein>
<keyword evidence="1" id="KW-0175">Coiled coil</keyword>
<keyword evidence="3" id="KW-1185">Reference proteome</keyword>